<feature type="transmembrane region" description="Helical" evidence="5">
    <location>
        <begin position="64"/>
        <end position="85"/>
    </location>
</feature>
<evidence type="ECO:0000256" key="1">
    <source>
        <dbReference type="ARBA" id="ARBA00004141"/>
    </source>
</evidence>
<keyword evidence="2 5" id="KW-0812">Transmembrane</keyword>
<dbReference type="GO" id="GO:0005886">
    <property type="term" value="C:plasma membrane"/>
    <property type="evidence" value="ECO:0007669"/>
    <property type="project" value="UniProtKB-ARBA"/>
</dbReference>
<evidence type="ECO:0000256" key="4">
    <source>
        <dbReference type="ARBA" id="ARBA00023136"/>
    </source>
</evidence>
<feature type="transmembrane region" description="Helical" evidence="5">
    <location>
        <begin position="106"/>
        <end position="126"/>
    </location>
</feature>
<feature type="transmembrane region" description="Helical" evidence="5">
    <location>
        <begin position="25"/>
        <end position="58"/>
    </location>
</feature>
<comment type="subcellular location">
    <subcellularLocation>
        <location evidence="1">Membrane</location>
        <topology evidence="1">Multi-pass membrane protein</topology>
    </subcellularLocation>
</comment>
<comment type="caution">
    <text evidence="6">The sequence shown here is derived from an EMBL/GenBank/DDBJ whole genome shotgun (WGS) entry which is preliminary data.</text>
</comment>
<name>A0A7X9UBG0_9ACTN</name>
<evidence type="ECO:0000256" key="3">
    <source>
        <dbReference type="ARBA" id="ARBA00022989"/>
    </source>
</evidence>
<protein>
    <submittedName>
        <fullName evidence="6">Energy-coupling factor transporter transmembrane protein EcfT</fullName>
    </submittedName>
</protein>
<dbReference type="AlphaFoldDB" id="A0A7X9UBG0"/>
<organism evidence="6 7">
    <name type="scientific">Collinsella acetigenes</name>
    <dbReference type="NCBI Taxonomy" id="2713419"/>
    <lineage>
        <taxon>Bacteria</taxon>
        <taxon>Bacillati</taxon>
        <taxon>Actinomycetota</taxon>
        <taxon>Coriobacteriia</taxon>
        <taxon>Coriobacteriales</taxon>
        <taxon>Coriobacteriaceae</taxon>
        <taxon>Collinsella</taxon>
    </lineage>
</organism>
<evidence type="ECO:0000313" key="6">
    <source>
        <dbReference type="EMBL" id="NMF55077.1"/>
    </source>
</evidence>
<gene>
    <name evidence="6" type="ORF">HF320_01840</name>
</gene>
<keyword evidence="7" id="KW-1185">Reference proteome</keyword>
<dbReference type="PANTHER" id="PTHR33514:SF13">
    <property type="entry name" value="PROTEIN ABCI12, CHLOROPLASTIC"/>
    <property type="match status" value="1"/>
</dbReference>
<dbReference type="CDD" id="cd16914">
    <property type="entry name" value="EcfT"/>
    <property type="match status" value="1"/>
</dbReference>
<keyword evidence="4 5" id="KW-0472">Membrane</keyword>
<keyword evidence="3 5" id="KW-1133">Transmembrane helix</keyword>
<dbReference type="EMBL" id="JABBCP010000001">
    <property type="protein sequence ID" value="NMF55077.1"/>
    <property type="molecule type" value="Genomic_DNA"/>
</dbReference>
<accession>A0A7X9UBG0</accession>
<sequence length="265" mass="28653">MEAFSFGSYYAGRSFVHRLDPRTKLLAGFGFLFIALASHTFPALAVLAIGIGISYALARIPAHYAVRSVAPLMVLVAFVAILTLFTEQSGRVLFHLGFIQISEGSIYSCCFIACRMFLMMCGMSLVTMTTTTLDLTQAVEKLLMPLARVGFPAHEIGMILGIALRFMPQFATELSQTYQAQVSRGAKVASGPIGSLKFLSSISIPLFASVFRHAETLASAMDARCHHGEAGRTRLHPLRFCAHDVAAGIFMLALILCAAAVIILL</sequence>
<dbReference type="InterPro" id="IPR003339">
    <property type="entry name" value="ABC/ECF_trnsptr_transmembrane"/>
</dbReference>
<feature type="transmembrane region" description="Helical" evidence="5">
    <location>
        <begin position="245"/>
        <end position="264"/>
    </location>
</feature>
<dbReference type="Proteomes" id="UP000546970">
    <property type="component" value="Unassembled WGS sequence"/>
</dbReference>
<evidence type="ECO:0000256" key="5">
    <source>
        <dbReference type="SAM" id="Phobius"/>
    </source>
</evidence>
<dbReference type="Pfam" id="PF02361">
    <property type="entry name" value="CbiQ"/>
    <property type="match status" value="1"/>
</dbReference>
<dbReference type="RefSeq" id="WP_169276811.1">
    <property type="nucleotide sequence ID" value="NZ_JABBCP010000001.1"/>
</dbReference>
<dbReference type="PANTHER" id="PTHR33514">
    <property type="entry name" value="PROTEIN ABCI12, CHLOROPLASTIC"/>
    <property type="match status" value="1"/>
</dbReference>
<evidence type="ECO:0000256" key="2">
    <source>
        <dbReference type="ARBA" id="ARBA00022692"/>
    </source>
</evidence>
<proteinExistence type="predicted"/>
<evidence type="ECO:0000313" key="7">
    <source>
        <dbReference type="Proteomes" id="UP000546970"/>
    </source>
</evidence>
<reference evidence="6 7" key="1">
    <citation type="submission" date="2020-04" db="EMBL/GenBank/DDBJ databases">
        <title>Collinsella sp. KGMB02528 nov., an anaerobic actinobacterium isolated from human feces.</title>
        <authorList>
            <person name="Han K.-I."/>
            <person name="Eom M.K."/>
            <person name="Kim J.-S."/>
            <person name="Lee K.C."/>
            <person name="Suh M.K."/>
            <person name="Park S.-H."/>
            <person name="Lee J.H."/>
            <person name="Kang S.W."/>
            <person name="Park J.-E."/>
            <person name="Oh B.S."/>
            <person name="Yu S.Y."/>
            <person name="Choi S.-H."/>
            <person name="Lee D.H."/>
            <person name="Yoon H."/>
            <person name="Kim B.-Y."/>
            <person name="Lee J.H."/>
            <person name="Lee J.-S."/>
        </authorList>
    </citation>
    <scope>NUCLEOTIDE SEQUENCE [LARGE SCALE GENOMIC DNA]</scope>
    <source>
        <strain evidence="6 7">KGMB02528</strain>
    </source>
</reference>